<reference evidence="1 2" key="1">
    <citation type="journal article" date="2018" name="Front. Plant Sci.">
        <title>Red Clover (Trifolium pratense) and Zigzag Clover (T. medium) - A Picture of Genomic Similarities and Differences.</title>
        <authorList>
            <person name="Dluhosova J."/>
            <person name="Istvanek J."/>
            <person name="Nedelnik J."/>
            <person name="Repkova J."/>
        </authorList>
    </citation>
    <scope>NUCLEOTIDE SEQUENCE [LARGE SCALE GENOMIC DNA]</scope>
    <source>
        <strain evidence="2">cv. 10/8</strain>
        <tissue evidence="1">Leaf</tissue>
    </source>
</reference>
<name>A0A392P5W3_9FABA</name>
<keyword evidence="2" id="KW-1185">Reference proteome</keyword>
<dbReference type="Proteomes" id="UP000265520">
    <property type="component" value="Unassembled WGS sequence"/>
</dbReference>
<proteinExistence type="predicted"/>
<evidence type="ECO:0000313" key="2">
    <source>
        <dbReference type="Proteomes" id="UP000265520"/>
    </source>
</evidence>
<dbReference type="EMBL" id="LXQA010065265">
    <property type="protein sequence ID" value="MCI07407.1"/>
    <property type="molecule type" value="Genomic_DNA"/>
</dbReference>
<feature type="non-terminal residue" evidence="1">
    <location>
        <position position="140"/>
    </location>
</feature>
<sequence length="140" mass="15620">MGLGNAFCDYCGEEETSLHVLRDCGLAMERVTCFGEMCGQQHAIVYGIGEIWNIIITNSCALLILCTIFCKECYASRVVNLVASQVRRSVSHIGWKPSDDGWIKLNTDGACKERRLNYAWRLGFHKVELNVDSVAVVKEG</sequence>
<accession>A0A392P5W3</accession>
<comment type="caution">
    <text evidence="1">The sequence shown here is derived from an EMBL/GenBank/DDBJ whole genome shotgun (WGS) entry which is preliminary data.</text>
</comment>
<evidence type="ECO:0000313" key="1">
    <source>
        <dbReference type="EMBL" id="MCI07407.1"/>
    </source>
</evidence>
<organism evidence="1 2">
    <name type="scientific">Trifolium medium</name>
    <dbReference type="NCBI Taxonomy" id="97028"/>
    <lineage>
        <taxon>Eukaryota</taxon>
        <taxon>Viridiplantae</taxon>
        <taxon>Streptophyta</taxon>
        <taxon>Embryophyta</taxon>
        <taxon>Tracheophyta</taxon>
        <taxon>Spermatophyta</taxon>
        <taxon>Magnoliopsida</taxon>
        <taxon>eudicotyledons</taxon>
        <taxon>Gunneridae</taxon>
        <taxon>Pentapetalae</taxon>
        <taxon>rosids</taxon>
        <taxon>fabids</taxon>
        <taxon>Fabales</taxon>
        <taxon>Fabaceae</taxon>
        <taxon>Papilionoideae</taxon>
        <taxon>50 kb inversion clade</taxon>
        <taxon>NPAAA clade</taxon>
        <taxon>Hologalegina</taxon>
        <taxon>IRL clade</taxon>
        <taxon>Trifolieae</taxon>
        <taxon>Trifolium</taxon>
    </lineage>
</organism>
<dbReference type="AlphaFoldDB" id="A0A392P5W3"/>
<protein>
    <submittedName>
        <fullName evidence="1">Uncharacterized protein</fullName>
    </submittedName>
</protein>